<dbReference type="STRING" id="471870.BACINT_02575"/>
<evidence type="ECO:0000313" key="2">
    <source>
        <dbReference type="Proteomes" id="UP000004596"/>
    </source>
</evidence>
<dbReference type="Proteomes" id="UP000004596">
    <property type="component" value="Unassembled WGS sequence"/>
</dbReference>
<sequence length="46" mass="5714">MPWVYLCVRIGEDCLNCEEMKFCFQYDIKHNFYNKYLALVFDYMSE</sequence>
<accession>B3CF13</accession>
<gene>
    <name evidence="1" type="ORF">BACINT_02575</name>
</gene>
<evidence type="ECO:0000313" key="1">
    <source>
        <dbReference type="EMBL" id="EDV03454.1"/>
    </source>
</evidence>
<organism evidence="1 2">
    <name type="scientific">Bacteroides intestinalis DSM 17393</name>
    <dbReference type="NCBI Taxonomy" id="471870"/>
    <lineage>
        <taxon>Bacteria</taxon>
        <taxon>Pseudomonadati</taxon>
        <taxon>Bacteroidota</taxon>
        <taxon>Bacteroidia</taxon>
        <taxon>Bacteroidales</taxon>
        <taxon>Bacteroidaceae</taxon>
        <taxon>Bacteroides</taxon>
    </lineage>
</organism>
<reference evidence="1 2" key="1">
    <citation type="submission" date="2008-04" db="EMBL/GenBank/DDBJ databases">
        <title>Draft genome sequence of Bacteroides intestinalis (DSM 17393).</title>
        <authorList>
            <person name="Sudarsanam P."/>
            <person name="Ley R."/>
            <person name="Guruge J."/>
            <person name="Turnbaugh P.J."/>
            <person name="Mahowald M."/>
            <person name="Liep D."/>
            <person name="Gordon J."/>
        </authorList>
    </citation>
    <scope>NUCLEOTIDE SEQUENCE [LARGE SCALE GENOMIC DNA]</scope>
    <source>
        <strain evidence="1 2">DSM 17393</strain>
    </source>
</reference>
<proteinExistence type="predicted"/>
<dbReference type="EMBL" id="ABJL02000008">
    <property type="protein sequence ID" value="EDV03454.1"/>
    <property type="molecule type" value="Genomic_DNA"/>
</dbReference>
<dbReference type="AlphaFoldDB" id="B3CF13"/>
<reference evidence="1 2" key="2">
    <citation type="submission" date="2008-04" db="EMBL/GenBank/DDBJ databases">
        <authorList>
            <person name="Fulton L."/>
            <person name="Clifton S."/>
            <person name="Fulton B."/>
            <person name="Xu J."/>
            <person name="Minx P."/>
            <person name="Pepin K.H."/>
            <person name="Johnson M."/>
            <person name="Thiruvilangam P."/>
            <person name="Bhonagiri V."/>
            <person name="Nash W.E."/>
            <person name="Mardis E.R."/>
            <person name="Wilson R.K."/>
        </authorList>
    </citation>
    <scope>NUCLEOTIDE SEQUENCE [LARGE SCALE GENOMIC DNA]</scope>
    <source>
        <strain evidence="1 2">DSM 17393</strain>
    </source>
</reference>
<protein>
    <submittedName>
        <fullName evidence="1">Uncharacterized protein</fullName>
    </submittedName>
</protein>
<comment type="caution">
    <text evidence="1">The sequence shown here is derived from an EMBL/GenBank/DDBJ whole genome shotgun (WGS) entry which is preliminary data.</text>
</comment>
<name>B3CF13_9BACE</name>